<keyword evidence="1" id="KW-0472">Membrane</keyword>
<feature type="domain" description="SMODS and SLOG-associating 2TM effector" evidence="2">
    <location>
        <begin position="13"/>
        <end position="209"/>
    </location>
</feature>
<keyword evidence="1" id="KW-1133">Transmembrane helix</keyword>
<evidence type="ECO:0000259" key="2">
    <source>
        <dbReference type="Pfam" id="PF18160"/>
    </source>
</evidence>
<dbReference type="AlphaFoldDB" id="A0A2P8DM76"/>
<evidence type="ECO:0000256" key="1">
    <source>
        <dbReference type="SAM" id="Phobius"/>
    </source>
</evidence>
<dbReference type="Pfam" id="PF18160">
    <property type="entry name" value="SLATT_5"/>
    <property type="match status" value="1"/>
</dbReference>
<comment type="caution">
    <text evidence="3">The sequence shown here is derived from an EMBL/GenBank/DDBJ whole genome shotgun (WGS) entry which is preliminary data.</text>
</comment>
<dbReference type="EMBL" id="PYGF01000019">
    <property type="protein sequence ID" value="PSK98314.1"/>
    <property type="molecule type" value="Genomic_DNA"/>
</dbReference>
<keyword evidence="1" id="KW-0812">Transmembrane</keyword>
<organism evidence="3 4">
    <name type="scientific">Cecembia rubra</name>
    <dbReference type="NCBI Taxonomy" id="1485585"/>
    <lineage>
        <taxon>Bacteria</taxon>
        <taxon>Pseudomonadati</taxon>
        <taxon>Bacteroidota</taxon>
        <taxon>Cytophagia</taxon>
        <taxon>Cytophagales</taxon>
        <taxon>Cyclobacteriaceae</taxon>
        <taxon>Cecembia</taxon>
    </lineage>
</organism>
<dbReference type="InterPro" id="IPR041115">
    <property type="entry name" value="SLATT_5"/>
</dbReference>
<dbReference type="RefSeq" id="WP_170069063.1">
    <property type="nucleotide sequence ID" value="NZ_PYGF01000019.1"/>
</dbReference>
<keyword evidence="4" id="KW-1185">Reference proteome</keyword>
<feature type="transmembrane region" description="Helical" evidence="1">
    <location>
        <begin position="72"/>
        <end position="92"/>
    </location>
</feature>
<reference evidence="3 4" key="1">
    <citation type="submission" date="2018-03" db="EMBL/GenBank/DDBJ databases">
        <title>Genomic Encyclopedia of Archaeal and Bacterial Type Strains, Phase II (KMG-II): from individual species to whole genera.</title>
        <authorList>
            <person name="Goeker M."/>
        </authorList>
    </citation>
    <scope>NUCLEOTIDE SEQUENCE [LARGE SCALE GENOMIC DNA]</scope>
    <source>
        <strain evidence="3 4">DSM 28057</strain>
    </source>
</reference>
<dbReference type="Proteomes" id="UP000240708">
    <property type="component" value="Unassembled WGS sequence"/>
</dbReference>
<evidence type="ECO:0000313" key="4">
    <source>
        <dbReference type="Proteomes" id="UP000240708"/>
    </source>
</evidence>
<name>A0A2P8DM76_9BACT</name>
<gene>
    <name evidence="3" type="ORF">CLV48_11913</name>
</gene>
<accession>A0A2P8DM76</accession>
<evidence type="ECO:0000313" key="3">
    <source>
        <dbReference type="EMBL" id="PSK98314.1"/>
    </source>
</evidence>
<dbReference type="NCBIfam" id="NF033631">
    <property type="entry name" value="SLATT_5"/>
    <property type="match status" value="1"/>
</dbReference>
<sequence>MEKAKSYLDYLDKTYLEELNYKIWSTKGARFNASHRLLKISQLSNLCTSLFSVYLIAVGLLSVYNIYNSSFISGNILAYSTTCLSILLLVFTQTENSKDYSKKANEFHNCALELSELYNRLRIFKTLNENNTLENKRIFAEEISEEYGRILQRHENHDPIDHEIFKAKKAKYHQLKWTNITTIKLKYYFETKFIFRALIGFPPLIIVLIVGGS</sequence>
<feature type="transmembrane region" description="Helical" evidence="1">
    <location>
        <begin position="193"/>
        <end position="212"/>
    </location>
</feature>
<proteinExistence type="predicted"/>
<feature type="transmembrane region" description="Helical" evidence="1">
    <location>
        <begin position="46"/>
        <end position="66"/>
    </location>
</feature>
<protein>
    <recommendedName>
        <fullName evidence="2">SMODS and SLOG-associating 2TM effector domain-containing protein</fullName>
    </recommendedName>
</protein>